<evidence type="ECO:0000313" key="6">
    <source>
        <dbReference type="EMBL" id="TPP45124.1"/>
    </source>
</evidence>
<dbReference type="EMBL" id="RHLC01000031">
    <property type="protein sequence ID" value="TPP45124.1"/>
    <property type="molecule type" value="Genomic_DNA"/>
</dbReference>
<feature type="region of interest" description="Disordered" evidence="4">
    <location>
        <begin position="70"/>
        <end position="116"/>
    </location>
</feature>
<name>A0A504XAB4_LEIDO</name>
<comment type="similarity">
    <text evidence="3">Belongs to the acetyltransferase family. ARD1 subfamily.</text>
</comment>
<dbReference type="VEuPathDB" id="TriTrypDB:LdBPK_130340.1"/>
<feature type="region of interest" description="Disordered" evidence="4">
    <location>
        <begin position="270"/>
        <end position="327"/>
    </location>
</feature>
<keyword evidence="1 6" id="KW-0808">Transferase</keyword>
<feature type="region of interest" description="Disordered" evidence="4">
    <location>
        <begin position="1474"/>
        <end position="1522"/>
    </location>
</feature>
<feature type="compositionally biased region" description="Low complexity" evidence="4">
    <location>
        <begin position="451"/>
        <end position="460"/>
    </location>
</feature>
<gene>
    <name evidence="6" type="ORF">CGC21_33075</name>
</gene>
<dbReference type="PROSITE" id="PS51186">
    <property type="entry name" value="GNAT"/>
    <property type="match status" value="1"/>
</dbReference>
<comment type="caution">
    <text evidence="6">The sequence shown here is derived from an EMBL/GenBank/DDBJ whole genome shotgun (WGS) entry which is preliminary data.</text>
</comment>
<dbReference type="VEuPathDB" id="TriTrypDB:LDHU3_13.0330"/>
<feature type="domain" description="N-acetyltransferase" evidence="5">
    <location>
        <begin position="2037"/>
        <end position="2189"/>
    </location>
</feature>
<dbReference type="VEuPathDB" id="TriTrypDB:LDHU3_13.0310"/>
<feature type="compositionally biased region" description="Acidic residues" evidence="4">
    <location>
        <begin position="1499"/>
        <end position="1517"/>
    </location>
</feature>
<feature type="compositionally biased region" description="Basic residues" evidence="4">
    <location>
        <begin position="1995"/>
        <end position="2004"/>
    </location>
</feature>
<dbReference type="InterPro" id="IPR036322">
    <property type="entry name" value="WD40_repeat_dom_sf"/>
</dbReference>
<dbReference type="InterPro" id="IPR000182">
    <property type="entry name" value="GNAT_dom"/>
</dbReference>
<dbReference type="FunFam" id="3.40.630.30:FF:000138">
    <property type="entry name" value="N-acetyltransferase subunit ARD1"/>
    <property type="match status" value="1"/>
</dbReference>
<evidence type="ECO:0000313" key="7">
    <source>
        <dbReference type="Proteomes" id="UP000318447"/>
    </source>
</evidence>
<feature type="compositionally biased region" description="Basic residues" evidence="4">
    <location>
        <begin position="1481"/>
        <end position="1490"/>
    </location>
</feature>
<evidence type="ECO:0000256" key="4">
    <source>
        <dbReference type="SAM" id="MobiDB-lite"/>
    </source>
</evidence>
<evidence type="ECO:0000256" key="1">
    <source>
        <dbReference type="ARBA" id="ARBA00022679"/>
    </source>
</evidence>
<dbReference type="InterPro" id="IPR015943">
    <property type="entry name" value="WD40/YVTN_repeat-like_dom_sf"/>
</dbReference>
<evidence type="ECO:0000259" key="5">
    <source>
        <dbReference type="PROSITE" id="PS51186"/>
    </source>
</evidence>
<feature type="compositionally biased region" description="Low complexity" evidence="4">
    <location>
        <begin position="1705"/>
        <end position="1716"/>
    </location>
</feature>
<proteinExistence type="inferred from homology"/>
<feature type="region of interest" description="Disordered" evidence="4">
    <location>
        <begin position="1990"/>
        <end position="2017"/>
    </location>
</feature>
<dbReference type="VEuPathDB" id="TriTrypDB:LdBPK_130250.1"/>
<dbReference type="FunFam" id="2.130.10.10:FF:001969">
    <property type="entry name" value="Hypothetical_protein_-_conserved"/>
    <property type="match status" value="1"/>
</dbReference>
<dbReference type="Gene3D" id="2.130.10.10">
    <property type="entry name" value="YVTN repeat-like/Quinoprotein amine dehydrogenase"/>
    <property type="match status" value="1"/>
</dbReference>
<evidence type="ECO:0000256" key="2">
    <source>
        <dbReference type="ARBA" id="ARBA00023315"/>
    </source>
</evidence>
<dbReference type="Proteomes" id="UP000318447">
    <property type="component" value="Unassembled WGS sequence"/>
</dbReference>
<accession>A0A504XAB4</accession>
<organism evidence="6 7">
    <name type="scientific">Leishmania donovani</name>
    <dbReference type="NCBI Taxonomy" id="5661"/>
    <lineage>
        <taxon>Eukaryota</taxon>
        <taxon>Discoba</taxon>
        <taxon>Euglenozoa</taxon>
        <taxon>Kinetoplastea</taxon>
        <taxon>Metakinetoplastina</taxon>
        <taxon>Trypanosomatida</taxon>
        <taxon>Trypanosomatidae</taxon>
        <taxon>Leishmaniinae</taxon>
        <taxon>Leishmania</taxon>
    </lineage>
</organism>
<dbReference type="GO" id="GO:1990189">
    <property type="term" value="F:protein N-terminal-serine acetyltransferase activity"/>
    <property type="evidence" value="ECO:0007669"/>
    <property type="project" value="TreeGrafter"/>
</dbReference>
<dbReference type="GO" id="GO:1990190">
    <property type="term" value="F:protein-N-terminal-glutamate acetyltransferase activity"/>
    <property type="evidence" value="ECO:0007669"/>
    <property type="project" value="TreeGrafter"/>
</dbReference>
<dbReference type="GO" id="GO:0031415">
    <property type="term" value="C:NatA complex"/>
    <property type="evidence" value="ECO:0007669"/>
    <property type="project" value="InterPro"/>
</dbReference>
<feature type="compositionally biased region" description="Basic residues" evidence="4">
    <location>
        <begin position="1126"/>
        <end position="1135"/>
    </location>
</feature>
<reference evidence="7" key="1">
    <citation type="submission" date="2019-02" db="EMBL/GenBank/DDBJ databases">
        <title>FDA dAtabase for Regulatory Grade micrObial Sequences (FDA-ARGOS): Supporting development and validation of Infectious Disease Dx tests.</title>
        <authorList>
            <person name="Duncan R."/>
            <person name="Fisher C."/>
            <person name="Tallon L."/>
            <person name="Sadzewicz L."/>
            <person name="Sengamalay N."/>
            <person name="Ott S."/>
            <person name="Godinez A."/>
            <person name="Nagaraj S."/>
            <person name="Vavikolanu K."/>
            <person name="Nadendla S."/>
            <person name="Aluvathingal J."/>
            <person name="Sichtig H."/>
        </authorList>
    </citation>
    <scope>NUCLEOTIDE SEQUENCE [LARGE SCALE GENOMIC DNA]</scope>
    <source>
        <strain evidence="7">FDAARGOS_361</strain>
    </source>
</reference>
<sequence length="2981" mass="325020">MFEGCLQLCLEFIGAQAPKDGCSSAQLSEFICEDILPYQGWAANDTLRDTIVRLLLTTHVSEFDVHAAGARDDGATSGAQRADAASSSPGSCGGRDRGKVAPAPAPNASNGNQQRRRISADEAIALLDLGRIAWAERGEVGVCDPCGMPGRQESQSCALPRRDGDRRKLLFFTPSHALRERVMGFSITNEKLEMVSSFIAENAVLGWDRLPSTPEFKARYKNHLVGSGLKWLRRVHKVAPVYMYHEPSREVIYRFFPHFALPLTEREKKRQPTWAVEDGSGSRAEASSLGDGRVPSSSREEEQLYGEWGRTSGSDGGVGLSSTASAASAPSLQQRRTCRLYYPLDHYYARKRRLEASFPSVTFDLQLVRQLVQESPERRLLMQDAVHAILAAHGLFLTRWEDFSRTERMHLRRLMSLAGLSIVVASISLRGHLRELRLVIPSEDLVRQVSAASTSASSSAPVRPRARFRTGGYDVEEGEETRDLYPSGSERGDNDAEYGQDGDTNSRDEAALRRQLVAAHVILRADREPGRGGAAEELDLDHEGDEASQAAAPLSHPSTRQQQAEAVAVLRVEPNQPLELQAAHEAERRPLSLTAAVPRVRFHMPYKQRSKALGGFLERYAKTRGTLVTRYLLLRHTKVLTLVYAPRLPTGSPAQGPCPVEATAATVVKREEQGDPHHSGEGVAVAKAAAAPLPLPRTLHFEPSDPRLPKGLSAYSVNTVLDVLVQAAPHYAASVPRLIQSIDVSTLNRRVLPFLRHLKYVHTTAVAQRGRKHVGLVVLVPAEGETRPSTLSDTAKQAVLDAEAAAADLARRVARQPVPPSAASGKSIPSDMVLQSLPAVAEGARRSTLGERLIEVHPAATKAVNRVMAVRNGYARSLVQRMSRLHLELCTFVVVVGLPQADLGRLLGRTDDVCGWSTPLRDLPPSVYGWCVQRGMQMLFACLQGLHDRRLIRSAQGVTNSFLSPEACDDVAYTLEPQCTVDGYTHYFMSAPPTAAASLYACMRYWIPFWSAIGRPSRRLSSQLLELESNATVAQVVALSKVLRQDPSILAAQLYQSGGLPLESRRSTSLGDVAAGTTRRGAELRGVSGRRSIFSSASLFVRERHGRADDGNSTCPTATTTASGRHVARQRPRKAPRTEISGPTVAEALDSAFHHFAPLKRVEEVIRLVLRGRSVHLSHHPLFCVPATLPAVLGGGAYNRLVSTSTMHMAVLAETLRAVRNSNATHRAPQVRHPSSIETLREEVESVYAPRAAASTAAAATTDLEGGFEVVADMLRMIVFCDQAHYRASVARSLLTALNAPWLVSRARAFLQRLPVFRRARQQNIRVPQLSLAQSPYVLPLNALRTAPRPCANMAVLHQWAQEADAVGGAVAGGRESPVMLWAHAEMNSLLALGAQESLQRTPPPALELLHQPSMDQAHMSMAMNAVREKMTRLPLPQLAWPAEAVACEGFLRRQRPDGAEGTEIGETDVVIDTVAARRDGQHRKRKRSSLVRGGNEESSGEEDKDNSSESSDDDGDSVAVTRAEEEAARQLYPARTIRNYGDPPYLQDLPIDGPPTAAEQRAVEACREELSSGAFASFSPLRQHHDSSRSRDGCSLIPYPSIFHHVDGSWHSYMWHLVVHTVYRYILRVPGIRHVDLEGRVLASGVVSQRALWAVLQFLIDHQLLLCLEEELAQPLCTPGGGVLGDPPRLRSPFQLRKRSRPDAAPSLPSSLSAPVGERDIPYRRRDDDAWLGCIRGSCCYHPTIPLEGLRLAMSPRLLDPLSPPDDSPTSCRPVALATDIRKLLGHMILRRLGGHVADRLQPHRHGFRPHRSTVDKGVAPAALPYALWGGALSGALGGAARTKAALWRRRVDERSSPKLLGAFGGFHANAAAFSSGYTGDKAAACRQRPSRLAKRPCSLWEDGAVQTGILPGAAATPYCNSMPAGAAAAGRGQLARSCRTECQAVGLELELQRRQLDELRREKLMAVAAPDSVFLPMADESTVAKLTSLQNRQRQRRRRQLHGSRAGSPRRTLDAARWDQDMQCSQVRAEPTAIMQLRRATMEDMYEMQHSNLRCLPENYNLRYYYYHLLSWPQLLYVQQDYNRNTVGYVLGKMDDEEVPDKKHGHITSLAVLRSHRKLGIASRVMRATMKEMDAEYGAHYCSLHVRKTNDAALHLYQDTLGFRCVGVEEKYYMDEEDAYHMKSFFHQANPGSYVDDHKRLIRKALLLEDPQALIEDERVLGEKAGRLFGFRDFSAYATLGGAVYPLLRCANDGVVSWGAVHGVNGSSNGSGSTRTTNSASSLPAGGDAVLTSSSLHGQGEVNTRWWPSLATATDARRRSRHGRRSWLQQLWASAPHLIPHLAHCLVKAASFALPGLRSVFPTALPGARRLLLARRSRCGGPERVTGLSFHPSYMWLAVAVEEGGADASTRVVVYDVGEGRVMCVLTHAFQTKVSWLQWRPQSRDVLAVGCCGGVLLWRLFADSSGSAAAAPWSAPKAFANADVSARALFYRARSGFTVTAGAFAHQDANTLACASVGDTRLVFLQLNEPPFQPQACGTVVVPSVDGGLGQVVFDDDDLFLLCTVCEHGSLALVRIRPSPTSASAASSVAAFQSCVVPTPAPVDCVARATGLGPSLYFMSTARLEGVLLARINPFIGVEVVSMISTGLYRGVGGCVTGLECSRRRLWIQTETNHLLVCRCGLRDGAISLIPIGVAAIEVVAMASFAGCTTGSLLAAVEDSSGDDLLEERFPEGRHHRQQGAGARNRQQNGTLPVGVLYLLRRSLEGAVIYMQARPPTWNSTHFLVAASRTMRRFAAMQYAVLSGANGLVLSTSRPAGRGCAVPSTSSAVASDRGNLGEGAGQHARSLDRVRFCTLSQRTVGATSQAPRGGAGLISLSQRMRATADVALALASGTLTPLREGRREATERLSEEQNLLQDYDEVIRVSHQASMWPSSSAGLLQAPLQLRELGSERHSCEALPASDEWDLRMTDAMAGVVGQ</sequence>
<dbReference type="SUPFAM" id="SSF55729">
    <property type="entry name" value="Acyl-CoA N-acyltransferases (Nat)"/>
    <property type="match status" value="1"/>
</dbReference>
<dbReference type="CDD" id="cd04301">
    <property type="entry name" value="NAT_SF"/>
    <property type="match status" value="1"/>
</dbReference>
<dbReference type="Pfam" id="PF00583">
    <property type="entry name" value="Acetyltransf_1"/>
    <property type="match status" value="1"/>
</dbReference>
<dbReference type="Gene3D" id="3.40.630.30">
    <property type="match status" value="1"/>
</dbReference>
<keyword evidence="2" id="KW-0012">Acyltransferase</keyword>
<dbReference type="InterPro" id="IPR016181">
    <property type="entry name" value="Acyl_CoA_acyltransferase"/>
</dbReference>
<evidence type="ECO:0000256" key="3">
    <source>
        <dbReference type="ARBA" id="ARBA00025786"/>
    </source>
</evidence>
<feature type="region of interest" description="Disordered" evidence="4">
    <location>
        <begin position="1105"/>
        <end position="1139"/>
    </location>
</feature>
<dbReference type="PANTHER" id="PTHR23091">
    <property type="entry name" value="N-TERMINAL ACETYLTRANSFERASE"/>
    <property type="match status" value="1"/>
</dbReference>
<dbReference type="PANTHER" id="PTHR23091:SF4">
    <property type="entry name" value="N-TERMINAL AMINO-ACID N(ALPHA)-ACETYLTRANSFERASE NATA"/>
    <property type="match status" value="1"/>
</dbReference>
<dbReference type="SUPFAM" id="SSF50978">
    <property type="entry name" value="WD40 repeat-like"/>
    <property type="match status" value="1"/>
</dbReference>
<dbReference type="VEuPathDB" id="TriTrypDB:LdCL_130007500"/>
<feature type="region of interest" description="Disordered" evidence="4">
    <location>
        <begin position="451"/>
        <end position="506"/>
    </location>
</feature>
<dbReference type="InterPro" id="IPR045047">
    <property type="entry name" value="Ard1-like"/>
</dbReference>
<dbReference type="VEuPathDB" id="TriTrypDB:LdCL_130007700"/>
<feature type="compositionally biased region" description="Polar residues" evidence="4">
    <location>
        <begin position="1111"/>
        <end position="1123"/>
    </location>
</feature>
<protein>
    <submittedName>
        <fullName evidence="6">Acetyltransferase (GNAT) family protein</fullName>
    </submittedName>
</protein>
<feature type="region of interest" description="Disordered" evidence="4">
    <location>
        <begin position="1698"/>
        <end position="1717"/>
    </location>
</feature>